<dbReference type="InterPro" id="IPR005599">
    <property type="entry name" value="GPI_mannosylTrfase"/>
</dbReference>
<evidence type="ECO:0000256" key="3">
    <source>
        <dbReference type="ARBA" id="ARBA00007063"/>
    </source>
</evidence>
<evidence type="ECO:0000256" key="2">
    <source>
        <dbReference type="ARBA" id="ARBA00004922"/>
    </source>
</evidence>
<dbReference type="Proteomes" id="UP000728032">
    <property type="component" value="Unassembled WGS sequence"/>
</dbReference>
<dbReference type="GO" id="GO:0000026">
    <property type="term" value="F:alpha-1,2-mannosyltransferase activity"/>
    <property type="evidence" value="ECO:0007669"/>
    <property type="project" value="TreeGrafter"/>
</dbReference>
<feature type="transmembrane region" description="Helical" evidence="10">
    <location>
        <begin position="37"/>
        <end position="60"/>
    </location>
</feature>
<feature type="non-terminal residue" evidence="11">
    <location>
        <position position="1"/>
    </location>
</feature>
<keyword evidence="4 10" id="KW-0328">Glycosyltransferase</keyword>
<keyword evidence="7 10" id="KW-0256">Endoplasmic reticulum</keyword>
<evidence type="ECO:0000256" key="5">
    <source>
        <dbReference type="ARBA" id="ARBA00022679"/>
    </source>
</evidence>
<evidence type="ECO:0000313" key="12">
    <source>
        <dbReference type="Proteomes" id="UP000728032"/>
    </source>
</evidence>
<comment type="caution">
    <text evidence="10">Lacks conserved residue(s) required for the propagation of feature annotation.</text>
</comment>
<comment type="subcellular location">
    <subcellularLocation>
        <location evidence="1 10">Endoplasmic reticulum membrane</location>
        <topology evidence="1 10">Multi-pass membrane protein</topology>
    </subcellularLocation>
</comment>
<evidence type="ECO:0000256" key="1">
    <source>
        <dbReference type="ARBA" id="ARBA00004477"/>
    </source>
</evidence>
<keyword evidence="12" id="KW-1185">Reference proteome</keyword>
<sequence>ERFIYPAYPLICLSAAFAIEMVQKALTAIIPRLTYFYSSLVLVFAIVFAFLSISRGLALYKGYHAPMDIYMELGRVHNDYNISSLKTPVNVCVGKEWYRYPSSFFLPSTKHWKLQFIRSEFRGQLPQPYQSGSGGTRVIPQHMNDLNLEEPSRYVNVSECHFLIDTDTADANGYELQFSRDTENWESIQSLPFLDTKNSPTLFRAFYVPFITESKCNFVDYNLLRNKRLNLTFDT</sequence>
<keyword evidence="9 10" id="KW-0472">Membrane</keyword>
<keyword evidence="6 10" id="KW-0812">Transmembrane</keyword>
<reference evidence="11" key="1">
    <citation type="submission" date="2020-11" db="EMBL/GenBank/DDBJ databases">
        <authorList>
            <person name="Tran Van P."/>
        </authorList>
    </citation>
    <scope>NUCLEOTIDE SEQUENCE</scope>
</reference>
<organism evidence="11">
    <name type="scientific">Oppiella nova</name>
    <dbReference type="NCBI Taxonomy" id="334625"/>
    <lineage>
        <taxon>Eukaryota</taxon>
        <taxon>Metazoa</taxon>
        <taxon>Ecdysozoa</taxon>
        <taxon>Arthropoda</taxon>
        <taxon>Chelicerata</taxon>
        <taxon>Arachnida</taxon>
        <taxon>Acari</taxon>
        <taxon>Acariformes</taxon>
        <taxon>Sarcoptiformes</taxon>
        <taxon>Oribatida</taxon>
        <taxon>Brachypylina</taxon>
        <taxon>Oppioidea</taxon>
        <taxon>Oppiidae</taxon>
        <taxon>Oppiella</taxon>
    </lineage>
</organism>
<dbReference type="PANTHER" id="PTHR22760">
    <property type="entry name" value="GLYCOSYLTRANSFERASE"/>
    <property type="match status" value="1"/>
</dbReference>
<accession>A0A7R9ML67</accession>
<evidence type="ECO:0000256" key="10">
    <source>
        <dbReference type="RuleBase" id="RU363075"/>
    </source>
</evidence>
<dbReference type="EC" id="2.4.1.-" evidence="10"/>
<protein>
    <recommendedName>
        <fullName evidence="10">Mannosyltransferase</fullName>
        <ecNumber evidence="10">2.4.1.-</ecNumber>
    </recommendedName>
</protein>
<comment type="pathway">
    <text evidence="2">Protein modification; protein glycosylation.</text>
</comment>
<comment type="similarity">
    <text evidence="3 10">Belongs to the glycosyltransferase 22 family.</text>
</comment>
<dbReference type="AlphaFoldDB" id="A0A7R9ML67"/>
<evidence type="ECO:0000256" key="4">
    <source>
        <dbReference type="ARBA" id="ARBA00022676"/>
    </source>
</evidence>
<proteinExistence type="inferred from homology"/>
<dbReference type="PANTHER" id="PTHR22760:SF2">
    <property type="entry name" value="ALPHA-1,2-MANNOSYLTRANSFERASE ALG9"/>
    <property type="match status" value="1"/>
</dbReference>
<dbReference type="UniPathway" id="UPA00378"/>
<keyword evidence="8 10" id="KW-1133">Transmembrane helix</keyword>
<evidence type="ECO:0000256" key="8">
    <source>
        <dbReference type="ARBA" id="ARBA00022989"/>
    </source>
</evidence>
<evidence type="ECO:0000256" key="6">
    <source>
        <dbReference type="ARBA" id="ARBA00022692"/>
    </source>
</evidence>
<keyword evidence="5" id="KW-0808">Transferase</keyword>
<evidence type="ECO:0000313" key="11">
    <source>
        <dbReference type="EMBL" id="CAD7661103.1"/>
    </source>
</evidence>
<dbReference type="GO" id="GO:0005789">
    <property type="term" value="C:endoplasmic reticulum membrane"/>
    <property type="evidence" value="ECO:0007669"/>
    <property type="project" value="UniProtKB-SubCell"/>
</dbReference>
<dbReference type="GO" id="GO:0006487">
    <property type="term" value="P:protein N-linked glycosylation"/>
    <property type="evidence" value="ECO:0007669"/>
    <property type="project" value="TreeGrafter"/>
</dbReference>
<dbReference type="Pfam" id="PF03901">
    <property type="entry name" value="Glyco_transf_22"/>
    <property type="match status" value="1"/>
</dbReference>
<name>A0A7R9ML67_9ACAR</name>
<evidence type="ECO:0000256" key="7">
    <source>
        <dbReference type="ARBA" id="ARBA00022824"/>
    </source>
</evidence>
<dbReference type="EMBL" id="OC937232">
    <property type="protein sequence ID" value="CAD7661103.1"/>
    <property type="molecule type" value="Genomic_DNA"/>
</dbReference>
<evidence type="ECO:0000256" key="9">
    <source>
        <dbReference type="ARBA" id="ARBA00023136"/>
    </source>
</evidence>
<dbReference type="EMBL" id="CAJPVJ010022407">
    <property type="protein sequence ID" value="CAG2178239.1"/>
    <property type="molecule type" value="Genomic_DNA"/>
</dbReference>
<gene>
    <name evidence="11" type="ORF">ONB1V03_LOCUS17664</name>
</gene>
<dbReference type="OrthoDB" id="497541at2759"/>